<name>A0A0F9EAM9_9ZZZZ</name>
<gene>
    <name evidence="7" type="ORF">LCGC14_2448630</name>
</gene>
<dbReference type="EMBL" id="LAZR01037847">
    <property type="protein sequence ID" value="KKL21123.1"/>
    <property type="molecule type" value="Genomic_DNA"/>
</dbReference>
<evidence type="ECO:0000313" key="7">
    <source>
        <dbReference type="EMBL" id="KKL21123.1"/>
    </source>
</evidence>
<reference evidence="7" key="1">
    <citation type="journal article" date="2015" name="Nature">
        <title>Complex archaea that bridge the gap between prokaryotes and eukaryotes.</title>
        <authorList>
            <person name="Spang A."/>
            <person name="Saw J.H."/>
            <person name="Jorgensen S.L."/>
            <person name="Zaremba-Niedzwiedzka K."/>
            <person name="Martijn J."/>
            <person name="Lind A.E."/>
            <person name="van Eijk R."/>
            <person name="Schleper C."/>
            <person name="Guy L."/>
            <person name="Ettema T.J."/>
        </authorList>
    </citation>
    <scope>NUCLEOTIDE SEQUENCE</scope>
</reference>
<keyword evidence="6" id="KW-1160">Virus entry into host cell</keyword>
<keyword evidence="3" id="KW-1188">Viral release from host cell</keyword>
<dbReference type="InterPro" id="IPR020991">
    <property type="entry name" value="Connector_podovirus"/>
</dbReference>
<keyword evidence="5" id="KW-0231">Viral genome packaging</keyword>
<evidence type="ECO:0000256" key="5">
    <source>
        <dbReference type="ARBA" id="ARBA00023219"/>
    </source>
</evidence>
<dbReference type="GO" id="GO:0046718">
    <property type="term" value="P:symbiont entry into host cell"/>
    <property type="evidence" value="ECO:0007669"/>
    <property type="project" value="UniProtKB-KW"/>
</dbReference>
<accession>A0A0F9EAM9</accession>
<evidence type="ECO:0000256" key="6">
    <source>
        <dbReference type="ARBA" id="ARBA00023296"/>
    </source>
</evidence>
<keyword evidence="2" id="KW-1162">Viral penetration into host cytoplasm</keyword>
<keyword evidence="4" id="KW-0946">Virion</keyword>
<feature type="non-terminal residue" evidence="7">
    <location>
        <position position="1"/>
    </location>
</feature>
<evidence type="ECO:0000256" key="1">
    <source>
        <dbReference type="ARBA" id="ARBA00004328"/>
    </source>
</evidence>
<dbReference type="GO" id="GO:0044423">
    <property type="term" value="C:virion component"/>
    <property type="evidence" value="ECO:0007669"/>
    <property type="project" value="UniProtKB-KW"/>
</dbReference>
<sequence>LRLKRELSEPDGPAIWVAGYSNLYDNYIASKRVIEEGGYDDFPYLTWRWRKNRDEIYGRSPAIDAIQDIMRLNQIGKSNLEITQLGGMPPLNVPSSMRGRERIIPRGYNYYDNPKELIFPINLGQNYQMTRDQENEIRDQIRAAFRTKMFLLMEQLDKGPYTATEIRERQGEKATVQGPMSGRLNSETLIPLVKKTFRISQRNGLIPPPPPGLEKGGRIHIEFQGPLALQTKKYHQTQGIDTGMLFLEGMREMFPESLDL</sequence>
<evidence type="ECO:0000256" key="4">
    <source>
        <dbReference type="ARBA" id="ARBA00022844"/>
    </source>
</evidence>
<organism evidence="7">
    <name type="scientific">marine sediment metagenome</name>
    <dbReference type="NCBI Taxonomy" id="412755"/>
    <lineage>
        <taxon>unclassified sequences</taxon>
        <taxon>metagenomes</taxon>
        <taxon>ecological metagenomes</taxon>
    </lineage>
</organism>
<evidence type="ECO:0000256" key="3">
    <source>
        <dbReference type="ARBA" id="ARBA00022612"/>
    </source>
</evidence>
<comment type="caution">
    <text evidence="7">The sequence shown here is derived from an EMBL/GenBank/DDBJ whole genome shotgun (WGS) entry which is preliminary data.</text>
</comment>
<comment type="subcellular location">
    <subcellularLocation>
        <location evidence="1">Virion</location>
    </subcellularLocation>
</comment>
<dbReference type="AlphaFoldDB" id="A0A0F9EAM9"/>
<dbReference type="Pfam" id="PF12236">
    <property type="entry name" value="Head-tail_con"/>
    <property type="match status" value="1"/>
</dbReference>
<proteinExistence type="predicted"/>
<protein>
    <submittedName>
        <fullName evidence="7">Uncharacterized protein</fullName>
    </submittedName>
</protein>
<evidence type="ECO:0000256" key="2">
    <source>
        <dbReference type="ARBA" id="ARBA00022595"/>
    </source>
</evidence>